<accession>A0A9Q0XQ04</accession>
<feature type="non-terminal residue" evidence="2">
    <location>
        <position position="247"/>
    </location>
</feature>
<name>A0A9Q0XQ04_9SAUR</name>
<proteinExistence type="predicted"/>
<feature type="compositionally biased region" description="Basic and acidic residues" evidence="1">
    <location>
        <begin position="129"/>
        <end position="140"/>
    </location>
</feature>
<dbReference type="AlphaFoldDB" id="A0A9Q0XQ04"/>
<organism evidence="2 3">
    <name type="scientific">Phrynocephalus forsythii</name>
    <dbReference type="NCBI Taxonomy" id="171643"/>
    <lineage>
        <taxon>Eukaryota</taxon>
        <taxon>Metazoa</taxon>
        <taxon>Chordata</taxon>
        <taxon>Craniata</taxon>
        <taxon>Vertebrata</taxon>
        <taxon>Euteleostomi</taxon>
        <taxon>Lepidosauria</taxon>
        <taxon>Squamata</taxon>
        <taxon>Bifurcata</taxon>
        <taxon>Unidentata</taxon>
        <taxon>Episquamata</taxon>
        <taxon>Toxicofera</taxon>
        <taxon>Iguania</taxon>
        <taxon>Acrodonta</taxon>
        <taxon>Agamidae</taxon>
        <taxon>Agaminae</taxon>
        <taxon>Phrynocephalus</taxon>
    </lineage>
</organism>
<protein>
    <submittedName>
        <fullName evidence="2">Uncharacterized protein</fullName>
    </submittedName>
</protein>
<feature type="region of interest" description="Disordered" evidence="1">
    <location>
        <begin position="63"/>
        <end position="163"/>
    </location>
</feature>
<feature type="region of interest" description="Disordered" evidence="1">
    <location>
        <begin position="182"/>
        <end position="247"/>
    </location>
</feature>
<gene>
    <name evidence="2" type="ORF">JRQ81_019345</name>
</gene>
<evidence type="ECO:0000256" key="1">
    <source>
        <dbReference type="SAM" id="MobiDB-lite"/>
    </source>
</evidence>
<sequence length="247" mass="26637">QCGVYSRFIRCLRKSLKKDDNDSVAAQLQFIVSRSFGTTTGSGVHFLPGRVDRANYGLLCMPGPASPSSPLYPQRLERGNGRRDPRLRAPQESSKSRSSKEEKASASHSFASPARQEGVTVSSSANGKVGRDQGEVKEGAGDGGGRGLEATAAPGGRFEPGQAEIQNYKDIFIIVPPRPFEKRDESLEEVSNGLEVTGVGKESEKKEETTEAKVDMLEEKGFPVGGKTGIGSLEGLEEKERENEGYK</sequence>
<feature type="compositionally biased region" description="Basic and acidic residues" evidence="1">
    <location>
        <begin position="236"/>
        <end position="247"/>
    </location>
</feature>
<dbReference type="EMBL" id="JAPFRF010000010">
    <property type="protein sequence ID" value="KAJ7319834.1"/>
    <property type="molecule type" value="Genomic_DNA"/>
</dbReference>
<keyword evidence="3" id="KW-1185">Reference proteome</keyword>
<evidence type="ECO:0000313" key="3">
    <source>
        <dbReference type="Proteomes" id="UP001142489"/>
    </source>
</evidence>
<feature type="compositionally biased region" description="Basic and acidic residues" evidence="1">
    <location>
        <begin position="201"/>
        <end position="221"/>
    </location>
</feature>
<dbReference type="Proteomes" id="UP001142489">
    <property type="component" value="Unassembled WGS sequence"/>
</dbReference>
<feature type="compositionally biased region" description="Basic and acidic residues" evidence="1">
    <location>
        <begin position="75"/>
        <end position="105"/>
    </location>
</feature>
<evidence type="ECO:0000313" key="2">
    <source>
        <dbReference type="EMBL" id="KAJ7319834.1"/>
    </source>
</evidence>
<comment type="caution">
    <text evidence="2">The sequence shown here is derived from an EMBL/GenBank/DDBJ whole genome shotgun (WGS) entry which is preliminary data.</text>
</comment>
<reference evidence="2" key="1">
    <citation type="journal article" date="2023" name="DNA Res.">
        <title>Chromosome-level genome assembly of Phrynocephalus forsythii using third-generation DNA sequencing and Hi-C analysis.</title>
        <authorList>
            <person name="Qi Y."/>
            <person name="Zhao W."/>
            <person name="Zhao Y."/>
            <person name="Niu C."/>
            <person name="Cao S."/>
            <person name="Zhang Y."/>
        </authorList>
    </citation>
    <scope>NUCLEOTIDE SEQUENCE</scope>
    <source>
        <tissue evidence="2">Muscle</tissue>
    </source>
</reference>